<protein>
    <submittedName>
        <fullName evidence="2">Unannotated protein</fullName>
    </submittedName>
</protein>
<dbReference type="EMBL" id="CAETWZ010000037">
    <property type="protein sequence ID" value="CAB4367748.1"/>
    <property type="molecule type" value="Genomic_DNA"/>
</dbReference>
<dbReference type="EMBL" id="CAFBQH010000030">
    <property type="protein sequence ID" value="CAB5048280.1"/>
    <property type="molecule type" value="Genomic_DNA"/>
</dbReference>
<organism evidence="2">
    <name type="scientific">freshwater metagenome</name>
    <dbReference type="NCBI Taxonomy" id="449393"/>
    <lineage>
        <taxon>unclassified sequences</taxon>
        <taxon>metagenomes</taxon>
        <taxon>ecological metagenomes</taxon>
    </lineage>
</organism>
<name>A0A6J6AGU3_9ZZZZ</name>
<feature type="region of interest" description="Disordered" evidence="1">
    <location>
        <begin position="40"/>
        <end position="65"/>
    </location>
</feature>
<proteinExistence type="predicted"/>
<gene>
    <name evidence="2" type="ORF">UFOPK4179_00537</name>
    <name evidence="3" type="ORF">UFOPK4293_00646</name>
</gene>
<reference evidence="2" key="1">
    <citation type="submission" date="2020-05" db="EMBL/GenBank/DDBJ databases">
        <authorList>
            <person name="Chiriac C."/>
            <person name="Salcher M."/>
            <person name="Ghai R."/>
            <person name="Kavagutti S V."/>
        </authorList>
    </citation>
    <scope>NUCLEOTIDE SEQUENCE</scope>
</reference>
<sequence>MYGSPLSYPQITSSTAAVSRTVRVTHPSIVEPIHVSATSGPLLTLPRDGFRPTSPHSLAGTRIEPPPSFACPTATMCEATLAADPPLDPPVE</sequence>
<evidence type="ECO:0000313" key="2">
    <source>
        <dbReference type="EMBL" id="CAB4367748.1"/>
    </source>
</evidence>
<dbReference type="AlphaFoldDB" id="A0A6J6AGU3"/>
<accession>A0A6J6AGU3</accession>
<evidence type="ECO:0000313" key="3">
    <source>
        <dbReference type="EMBL" id="CAB5048280.1"/>
    </source>
</evidence>
<evidence type="ECO:0000256" key="1">
    <source>
        <dbReference type="SAM" id="MobiDB-lite"/>
    </source>
</evidence>